<proteinExistence type="predicted"/>
<dbReference type="AlphaFoldDB" id="A0A914HIY7"/>
<accession>A0A914HIY7</accession>
<evidence type="ECO:0000313" key="3">
    <source>
        <dbReference type="WBParaSite" id="Gr19_v10_g1886.t1"/>
    </source>
</evidence>
<dbReference type="WBParaSite" id="Gr19_v10_g1886.t1">
    <property type="protein sequence ID" value="Gr19_v10_g1886.t1"/>
    <property type="gene ID" value="Gr19_v10_g1886"/>
</dbReference>
<keyword evidence="2" id="KW-1185">Reference proteome</keyword>
<sequence>MKLFAMLMLRCAFVMILFSFIQNGTLADLDKWKKFQKWSTQCQEMINELFKAVEEKPSDINQKLDLLLKKVNEFPIGGMVELLKRRLQKPLKIAIGNCKKLEEEPKKVEHSGREDNKLAKRRSIAKGIDKEFNTFFFEVELELIEKDKWTSGNKKEFENLFRDLFNFSENKVSFCDTDSFKNAWNWAKRVEKTKPPPNQKELDEQLLSLIFEAKLRILEKELSAKIAGFAEQIDVDGFIRFSDDFKADWKQFEHKMINANIADKKIADTEKTFRKRLKELADRALEETAPLKTIITEKLNELCPGPLKIVFKKAFKSDQKEQKEAQINAKKVINDIGMFDGAANKLLVDNADFSCAKLKEAVEKDKKMVLKAYQVNDKELLRNMKIEIEK</sequence>
<feature type="chain" id="PRO_5036742995" evidence="1">
    <location>
        <begin position="28"/>
        <end position="390"/>
    </location>
</feature>
<evidence type="ECO:0000256" key="1">
    <source>
        <dbReference type="SAM" id="SignalP"/>
    </source>
</evidence>
<organism evidence="2 3">
    <name type="scientific">Globodera rostochiensis</name>
    <name type="common">Golden nematode worm</name>
    <name type="synonym">Heterodera rostochiensis</name>
    <dbReference type="NCBI Taxonomy" id="31243"/>
    <lineage>
        <taxon>Eukaryota</taxon>
        <taxon>Metazoa</taxon>
        <taxon>Ecdysozoa</taxon>
        <taxon>Nematoda</taxon>
        <taxon>Chromadorea</taxon>
        <taxon>Rhabditida</taxon>
        <taxon>Tylenchina</taxon>
        <taxon>Tylenchomorpha</taxon>
        <taxon>Tylenchoidea</taxon>
        <taxon>Heteroderidae</taxon>
        <taxon>Heteroderinae</taxon>
        <taxon>Globodera</taxon>
    </lineage>
</organism>
<reference evidence="3" key="1">
    <citation type="submission" date="2022-11" db="UniProtKB">
        <authorList>
            <consortium name="WormBaseParasite"/>
        </authorList>
    </citation>
    <scope>IDENTIFICATION</scope>
</reference>
<protein>
    <submittedName>
        <fullName evidence="3">Uncharacterized protein</fullName>
    </submittedName>
</protein>
<name>A0A914HIY7_GLORO</name>
<feature type="signal peptide" evidence="1">
    <location>
        <begin position="1"/>
        <end position="27"/>
    </location>
</feature>
<evidence type="ECO:0000313" key="2">
    <source>
        <dbReference type="Proteomes" id="UP000887572"/>
    </source>
</evidence>
<keyword evidence="1" id="KW-0732">Signal</keyword>
<dbReference type="Proteomes" id="UP000887572">
    <property type="component" value="Unplaced"/>
</dbReference>